<dbReference type="AlphaFoldDB" id="A0A9P3HCF2"/>
<dbReference type="Pfam" id="PF00652">
    <property type="entry name" value="Ricin_B_lectin"/>
    <property type="match status" value="1"/>
</dbReference>
<evidence type="ECO:0000313" key="3">
    <source>
        <dbReference type="Proteomes" id="UP000827284"/>
    </source>
</evidence>
<dbReference type="InterPro" id="IPR035992">
    <property type="entry name" value="Ricin_B-like_lectins"/>
</dbReference>
<protein>
    <recommendedName>
        <fullName evidence="1">Ricin B lectin domain-containing protein</fullName>
    </recommendedName>
</protein>
<dbReference type="PROSITE" id="PS50231">
    <property type="entry name" value="RICIN_B_LECTIN"/>
    <property type="match status" value="1"/>
</dbReference>
<dbReference type="SUPFAM" id="SSF50370">
    <property type="entry name" value="Ricin B-like lectins"/>
    <property type="match status" value="1"/>
</dbReference>
<sequence length="136" mass="15574">MSFPSGPFQIKLRDEDVVLDVKQGTTEPGAEVIIWRSRRHEDDNDNQKWVYEDGQIKNLKSGMALTATSFNRGAGFAQYPSEGNEKQNYDYYDFTISAQEDEDLVIGVTSREEGSSVTLVRRDNDDFKQMWELVPL</sequence>
<proteinExistence type="predicted"/>
<dbReference type="Gene3D" id="2.80.10.50">
    <property type="match status" value="1"/>
</dbReference>
<dbReference type="OrthoDB" id="9895617at2759"/>
<evidence type="ECO:0000313" key="2">
    <source>
        <dbReference type="EMBL" id="GJJ74181.1"/>
    </source>
</evidence>
<feature type="domain" description="Ricin B lectin" evidence="1">
    <location>
        <begin position="6"/>
        <end position="134"/>
    </location>
</feature>
<gene>
    <name evidence="2" type="ORF">EMPS_06539</name>
</gene>
<accession>A0A9P3HCF2</accession>
<reference evidence="2" key="2">
    <citation type="journal article" date="2022" name="Microbiol. Resour. Announc.">
        <title>Whole-Genome Sequence of Entomortierella parvispora E1425, a Mucoromycotan Fungus Associated with Burkholderiaceae-Related Endosymbiotic Bacteria.</title>
        <authorList>
            <person name="Herlambang A."/>
            <person name="Guo Y."/>
            <person name="Takashima Y."/>
            <person name="Narisawa K."/>
            <person name="Ohta H."/>
            <person name="Nishizawa T."/>
        </authorList>
    </citation>
    <scope>NUCLEOTIDE SEQUENCE</scope>
    <source>
        <strain evidence="2">E1425</strain>
    </source>
</reference>
<keyword evidence="3" id="KW-1185">Reference proteome</keyword>
<comment type="caution">
    <text evidence="2">The sequence shown here is derived from an EMBL/GenBank/DDBJ whole genome shotgun (WGS) entry which is preliminary data.</text>
</comment>
<dbReference type="InterPro" id="IPR000772">
    <property type="entry name" value="Ricin_B_lectin"/>
</dbReference>
<dbReference type="EMBL" id="BQFW01000008">
    <property type="protein sequence ID" value="GJJ74181.1"/>
    <property type="molecule type" value="Genomic_DNA"/>
</dbReference>
<organism evidence="2 3">
    <name type="scientific">Entomortierella parvispora</name>
    <dbReference type="NCBI Taxonomy" id="205924"/>
    <lineage>
        <taxon>Eukaryota</taxon>
        <taxon>Fungi</taxon>
        <taxon>Fungi incertae sedis</taxon>
        <taxon>Mucoromycota</taxon>
        <taxon>Mortierellomycotina</taxon>
        <taxon>Mortierellomycetes</taxon>
        <taxon>Mortierellales</taxon>
        <taxon>Mortierellaceae</taxon>
        <taxon>Entomortierella</taxon>
    </lineage>
</organism>
<dbReference type="SMART" id="SM00458">
    <property type="entry name" value="RICIN"/>
    <property type="match status" value="1"/>
</dbReference>
<dbReference type="Proteomes" id="UP000827284">
    <property type="component" value="Unassembled WGS sequence"/>
</dbReference>
<name>A0A9P3HCF2_9FUNG</name>
<evidence type="ECO:0000259" key="1">
    <source>
        <dbReference type="SMART" id="SM00458"/>
    </source>
</evidence>
<reference evidence="2" key="1">
    <citation type="submission" date="2021-11" db="EMBL/GenBank/DDBJ databases">
        <authorList>
            <person name="Herlambang A."/>
            <person name="Guo Y."/>
            <person name="Takashima Y."/>
            <person name="Nishizawa T."/>
        </authorList>
    </citation>
    <scope>NUCLEOTIDE SEQUENCE</scope>
    <source>
        <strain evidence="2">E1425</strain>
    </source>
</reference>